<gene>
    <name evidence="1" type="ORF">GGQ89_002968</name>
    <name evidence="2" type="ORF">JYA60_03115</name>
</gene>
<dbReference type="RefSeq" id="WP_380865327.1">
    <property type="nucleotide sequence ID" value="NZ_JBHSVJ010000001.1"/>
</dbReference>
<reference evidence="2" key="2">
    <citation type="submission" date="2021-01" db="EMBL/GenBank/DDBJ databases">
        <title>Genome Sequencing of Type Strains.</title>
        <authorList>
            <person name="Lemaire J.F."/>
            <person name="Inderbitzin P."/>
            <person name="Collins S.B."/>
            <person name="Wespe N."/>
            <person name="Knight-Connoni V."/>
        </authorList>
    </citation>
    <scope>NUCLEOTIDE SEQUENCE</scope>
    <source>
        <strain evidence="2">DSM 14562</strain>
    </source>
</reference>
<evidence type="ECO:0000313" key="4">
    <source>
        <dbReference type="Proteomes" id="UP000704529"/>
    </source>
</evidence>
<evidence type="ECO:0000313" key="2">
    <source>
        <dbReference type="EMBL" id="MBN3557222.1"/>
    </source>
</evidence>
<keyword evidence="3" id="KW-1185">Reference proteome</keyword>
<sequence length="67" mass="6722">MMSSTAPPIETLARLRSAIGAVRGSASAVLPFGIEAVDTRLTGGGLVLGGLHETSSATPTLTAKLDE</sequence>
<protein>
    <submittedName>
        <fullName evidence="2">Uncharacterized protein</fullName>
    </submittedName>
</protein>
<dbReference type="AlphaFoldDB" id="A0AA40ZWQ6"/>
<comment type="caution">
    <text evidence="2">The sequence shown here is derived from an EMBL/GenBank/DDBJ whole genome shotgun (WGS) entry which is preliminary data.</text>
</comment>
<organism evidence="2 4">
    <name type="scientific">Sphingomonas yabuuchiae</name>
    <dbReference type="NCBI Taxonomy" id="172044"/>
    <lineage>
        <taxon>Bacteria</taxon>
        <taxon>Pseudomonadati</taxon>
        <taxon>Pseudomonadota</taxon>
        <taxon>Alphaproteobacteria</taxon>
        <taxon>Sphingomonadales</taxon>
        <taxon>Sphingomonadaceae</taxon>
        <taxon>Sphingomonas</taxon>
    </lineage>
</organism>
<proteinExistence type="predicted"/>
<reference evidence="1 3" key="1">
    <citation type="submission" date="2020-08" db="EMBL/GenBank/DDBJ databases">
        <title>Genomic Encyclopedia of Type Strains, Phase IV (KMG-IV): sequencing the most valuable type-strain genomes for metagenomic binning, comparative biology and taxonomic classification.</title>
        <authorList>
            <person name="Goeker M."/>
        </authorList>
    </citation>
    <scope>NUCLEOTIDE SEQUENCE [LARGE SCALE GENOMIC DNA]</scope>
    <source>
        <strain evidence="1 3">DSM 14562</strain>
    </source>
</reference>
<dbReference type="EMBL" id="JACHNX010000013">
    <property type="protein sequence ID" value="MBB4610734.1"/>
    <property type="molecule type" value="Genomic_DNA"/>
</dbReference>
<name>A0AA40ZWQ6_9SPHN</name>
<dbReference type="Proteomes" id="UP000704529">
    <property type="component" value="Unassembled WGS sequence"/>
</dbReference>
<evidence type="ECO:0000313" key="3">
    <source>
        <dbReference type="Proteomes" id="UP000584663"/>
    </source>
</evidence>
<dbReference type="Proteomes" id="UP000584663">
    <property type="component" value="Unassembled WGS sequence"/>
</dbReference>
<evidence type="ECO:0000313" key="1">
    <source>
        <dbReference type="EMBL" id="MBB4610734.1"/>
    </source>
</evidence>
<accession>A0AA40ZWQ6</accession>
<dbReference type="EMBL" id="JAFHKU010000109">
    <property type="protein sequence ID" value="MBN3557222.1"/>
    <property type="molecule type" value="Genomic_DNA"/>
</dbReference>